<keyword evidence="7" id="KW-0963">Cytoplasm</keyword>
<evidence type="ECO:0000256" key="4">
    <source>
        <dbReference type="ARBA" id="ARBA00007574"/>
    </source>
</evidence>
<evidence type="ECO:0000256" key="9">
    <source>
        <dbReference type="ARBA" id="ARBA00022968"/>
    </source>
</evidence>
<evidence type="ECO:0000256" key="7">
    <source>
        <dbReference type="ARBA" id="ARBA00022490"/>
    </source>
</evidence>
<evidence type="ECO:0000256" key="15">
    <source>
        <dbReference type="ARBA" id="ARBA00026041"/>
    </source>
</evidence>
<evidence type="ECO:0000256" key="2">
    <source>
        <dbReference type="ARBA" id="ARBA00004245"/>
    </source>
</evidence>
<dbReference type="Ensembl" id="ENSEBUT00000017966.1">
    <property type="protein sequence ID" value="ENSEBUP00000017389.1"/>
    <property type="gene ID" value="ENSEBUG00000010857.1"/>
</dbReference>
<evidence type="ECO:0000313" key="19">
    <source>
        <dbReference type="Proteomes" id="UP000694388"/>
    </source>
</evidence>
<evidence type="ECO:0000256" key="14">
    <source>
        <dbReference type="ARBA" id="ARBA00023212"/>
    </source>
</evidence>
<dbReference type="InterPro" id="IPR027659">
    <property type="entry name" value="Sgcb"/>
</dbReference>
<feature type="chain" id="PRO_5034280245" description="Beta-sarcoglycan" evidence="17">
    <location>
        <begin position="19"/>
        <end position="317"/>
    </location>
</feature>
<name>A0A8C4QLQ7_EPTBU</name>
<keyword evidence="10 16" id="KW-1133">Transmembrane helix</keyword>
<accession>A0A8C4QLQ7</accession>
<keyword evidence="11 16" id="KW-0472">Membrane</keyword>
<keyword evidence="6" id="KW-1003">Cell membrane</keyword>
<evidence type="ECO:0000313" key="18">
    <source>
        <dbReference type="Ensembl" id="ENSEBUP00000017389.1"/>
    </source>
</evidence>
<evidence type="ECO:0000256" key="8">
    <source>
        <dbReference type="ARBA" id="ARBA00022692"/>
    </source>
</evidence>
<dbReference type="AlphaFoldDB" id="A0A8C4QLQ7"/>
<dbReference type="GO" id="GO:0005856">
    <property type="term" value="C:cytoskeleton"/>
    <property type="evidence" value="ECO:0007669"/>
    <property type="project" value="UniProtKB-SubCell"/>
</dbReference>
<comment type="subunit">
    <text evidence="15">Cross-link to form 2 major subcomplexes: one consisting of SGCB, SGCD and SGCG and the other consisting of SGCB and SGCD. The association between SGCB and SGCG is particularly strong while SGCA is loosely associated with the other sarcoglycans.</text>
</comment>
<keyword evidence="14" id="KW-0206">Cytoskeleton</keyword>
<keyword evidence="17" id="KW-0732">Signal</keyword>
<dbReference type="OMA" id="KGVQGME"/>
<evidence type="ECO:0000256" key="13">
    <source>
        <dbReference type="ARBA" id="ARBA00023180"/>
    </source>
</evidence>
<dbReference type="GO" id="GO:0016012">
    <property type="term" value="C:sarcoglycan complex"/>
    <property type="evidence" value="ECO:0007669"/>
    <property type="project" value="InterPro"/>
</dbReference>
<feature type="transmembrane region" description="Helical" evidence="16">
    <location>
        <begin position="67"/>
        <end position="93"/>
    </location>
</feature>
<keyword evidence="19" id="KW-1185">Reference proteome</keyword>
<evidence type="ECO:0000256" key="16">
    <source>
        <dbReference type="SAM" id="Phobius"/>
    </source>
</evidence>
<reference evidence="18" key="1">
    <citation type="submission" date="2025-08" db="UniProtKB">
        <authorList>
            <consortium name="Ensembl"/>
        </authorList>
    </citation>
    <scope>IDENTIFICATION</scope>
</reference>
<organism evidence="18 19">
    <name type="scientific">Eptatretus burgeri</name>
    <name type="common">Inshore hagfish</name>
    <dbReference type="NCBI Taxonomy" id="7764"/>
    <lineage>
        <taxon>Eukaryota</taxon>
        <taxon>Metazoa</taxon>
        <taxon>Chordata</taxon>
        <taxon>Craniata</taxon>
        <taxon>Vertebrata</taxon>
        <taxon>Cyclostomata</taxon>
        <taxon>Myxini</taxon>
        <taxon>Myxiniformes</taxon>
        <taxon>Myxinidae</taxon>
        <taxon>Eptatretinae</taxon>
        <taxon>Eptatretus</taxon>
    </lineage>
</organism>
<evidence type="ECO:0000256" key="1">
    <source>
        <dbReference type="ARBA" id="ARBA00002860"/>
    </source>
</evidence>
<evidence type="ECO:0000256" key="11">
    <source>
        <dbReference type="ARBA" id="ARBA00023136"/>
    </source>
</evidence>
<dbReference type="GeneTree" id="ENSGT00390000008110"/>
<reference evidence="18" key="2">
    <citation type="submission" date="2025-09" db="UniProtKB">
        <authorList>
            <consortium name="Ensembl"/>
        </authorList>
    </citation>
    <scope>IDENTIFICATION</scope>
</reference>
<dbReference type="PANTHER" id="PTHR21142:SF2">
    <property type="entry name" value="BETA-SARCOGLYCAN"/>
    <property type="match status" value="1"/>
</dbReference>
<dbReference type="GO" id="GO:0042383">
    <property type="term" value="C:sarcolemma"/>
    <property type="evidence" value="ECO:0007669"/>
    <property type="project" value="UniProtKB-SubCell"/>
</dbReference>
<comment type="similarity">
    <text evidence="4">Belongs to the sarcoglycan beta/delta/gamma/zeta family.</text>
</comment>
<keyword evidence="9" id="KW-0735">Signal-anchor</keyword>
<dbReference type="Proteomes" id="UP000694388">
    <property type="component" value="Unplaced"/>
</dbReference>
<evidence type="ECO:0000256" key="17">
    <source>
        <dbReference type="SAM" id="SignalP"/>
    </source>
</evidence>
<proteinExistence type="inferred from homology"/>
<sequence>MLLLHSLIVLCTTWQTDGSTGHLSMREKAVERRKINKEHNSNFRAGYVAVDEDQLHRTGLRGRKRGLAICLLVLLFLLAIANLITTLIIWSVIRLSPEGCASMEFHDDGLLRFKQESDMGTVCPYHSAVGGFSEEDLLITGNGHPVVFKQKESTLSIAEDKLAVSSAIGLEVIEPRTRRTVFSTDYDTHEFHLPKGVRTLHVQKASTERVTSNYTSDLLLKAKQIVVRGNEGVHISGLRVAFRVKGDLTEHLILDGVVSLNPTRLPRAPTSGAAGHSLLRGPEGESYKLCMCHNGKLFRTPANTRGCFVSDNPCDQE</sequence>
<keyword evidence="12" id="KW-1015">Disulfide bond</keyword>
<dbReference type="InterPro" id="IPR006875">
    <property type="entry name" value="Sarcoglycan"/>
</dbReference>
<keyword evidence="13" id="KW-0325">Glycoprotein</keyword>
<dbReference type="Pfam" id="PF04790">
    <property type="entry name" value="Sarcoglycan_1"/>
    <property type="match status" value="1"/>
</dbReference>
<protein>
    <recommendedName>
        <fullName evidence="5">Beta-sarcoglycan</fullName>
    </recommendedName>
</protein>
<comment type="function">
    <text evidence="1">Component of the sarcoglycan complex, a subcomplex of the dystrophin-glycoprotein complex which forms a link between the F-actin cytoskeleton and the extracellular matrix.</text>
</comment>
<comment type="subcellular location">
    <subcellularLocation>
        <location evidence="3">Cell membrane</location>
        <location evidence="3">Sarcolemma</location>
        <topology evidence="3">Single-pass type II membrane protein</topology>
    </subcellularLocation>
    <subcellularLocation>
        <location evidence="2">Cytoplasm</location>
        <location evidence="2">Cytoskeleton</location>
    </subcellularLocation>
</comment>
<evidence type="ECO:0000256" key="12">
    <source>
        <dbReference type="ARBA" id="ARBA00023157"/>
    </source>
</evidence>
<evidence type="ECO:0000256" key="5">
    <source>
        <dbReference type="ARBA" id="ARBA00015329"/>
    </source>
</evidence>
<evidence type="ECO:0000256" key="3">
    <source>
        <dbReference type="ARBA" id="ARBA00004274"/>
    </source>
</evidence>
<feature type="signal peptide" evidence="17">
    <location>
        <begin position="1"/>
        <end position="18"/>
    </location>
</feature>
<dbReference type="GO" id="GO:0007517">
    <property type="term" value="P:muscle organ development"/>
    <property type="evidence" value="ECO:0007669"/>
    <property type="project" value="InterPro"/>
</dbReference>
<keyword evidence="8 16" id="KW-0812">Transmembrane</keyword>
<evidence type="ECO:0000256" key="6">
    <source>
        <dbReference type="ARBA" id="ARBA00022475"/>
    </source>
</evidence>
<evidence type="ECO:0000256" key="10">
    <source>
        <dbReference type="ARBA" id="ARBA00022989"/>
    </source>
</evidence>
<dbReference type="PANTHER" id="PTHR21142">
    <property type="entry name" value="SARCOGLYCANS"/>
    <property type="match status" value="1"/>
</dbReference>